<evidence type="ECO:0000313" key="3">
    <source>
        <dbReference type="Proteomes" id="UP001458880"/>
    </source>
</evidence>
<dbReference type="GO" id="GO:0003964">
    <property type="term" value="F:RNA-directed DNA polymerase activity"/>
    <property type="evidence" value="ECO:0007669"/>
    <property type="project" value="UniProtKB-KW"/>
</dbReference>
<feature type="domain" description="Reverse transcriptase" evidence="1">
    <location>
        <begin position="42"/>
        <end position="276"/>
    </location>
</feature>
<comment type="caution">
    <text evidence="2">The sequence shown here is derived from an EMBL/GenBank/DDBJ whole genome shotgun (WGS) entry which is preliminary data.</text>
</comment>
<keyword evidence="2" id="KW-0548">Nucleotidyltransferase</keyword>
<dbReference type="InterPro" id="IPR000477">
    <property type="entry name" value="RT_dom"/>
</dbReference>
<dbReference type="CDD" id="cd01650">
    <property type="entry name" value="RT_nLTR_like"/>
    <property type="match status" value="1"/>
</dbReference>
<dbReference type="AlphaFoldDB" id="A0AAW1JFU3"/>
<dbReference type="InterPro" id="IPR043502">
    <property type="entry name" value="DNA/RNA_pol_sf"/>
</dbReference>
<dbReference type="Proteomes" id="UP001458880">
    <property type="component" value="Unassembled WGS sequence"/>
</dbReference>
<organism evidence="2 3">
    <name type="scientific">Popillia japonica</name>
    <name type="common">Japanese beetle</name>
    <dbReference type="NCBI Taxonomy" id="7064"/>
    <lineage>
        <taxon>Eukaryota</taxon>
        <taxon>Metazoa</taxon>
        <taxon>Ecdysozoa</taxon>
        <taxon>Arthropoda</taxon>
        <taxon>Hexapoda</taxon>
        <taxon>Insecta</taxon>
        <taxon>Pterygota</taxon>
        <taxon>Neoptera</taxon>
        <taxon>Endopterygota</taxon>
        <taxon>Coleoptera</taxon>
        <taxon>Polyphaga</taxon>
        <taxon>Scarabaeiformia</taxon>
        <taxon>Scarabaeidae</taxon>
        <taxon>Rutelinae</taxon>
        <taxon>Popillia</taxon>
    </lineage>
</organism>
<sequence length="279" mass="31431">MKIKVVIEADDEASLVVVTVSDPGWVVEASVTCSGRGPAHWPFVGRAYFPREWTESITVPIIKTGKENSEDVSKYQPISWINVGGKVLEKLLINRIMAYMYANKFMSRNQFGFAPKRGTTEAIMELKEFTEDSLRRGDVVVMVSLDVKGAFNAAWRPAILKSLKDSKCPKNLQLAGVKIEEKVSRSCPQESCCGPGFLNIQYNSLLKLNYWRNTKIIAFADDVVILTKEKTVLEAENRVNVVLDKVMEWANNNKINFNESKSQLMLGKDRYCGGKLMYS</sequence>
<dbReference type="EMBL" id="JASPKY010000396">
    <property type="protein sequence ID" value="KAK9702260.1"/>
    <property type="molecule type" value="Genomic_DNA"/>
</dbReference>
<accession>A0AAW1JFU3</accession>
<dbReference type="PROSITE" id="PS50878">
    <property type="entry name" value="RT_POL"/>
    <property type="match status" value="1"/>
</dbReference>
<keyword evidence="2" id="KW-0808">Transferase</keyword>
<proteinExistence type="predicted"/>
<dbReference type="SUPFAM" id="SSF56672">
    <property type="entry name" value="DNA/RNA polymerases"/>
    <property type="match status" value="1"/>
</dbReference>
<keyword evidence="3" id="KW-1185">Reference proteome</keyword>
<evidence type="ECO:0000259" key="1">
    <source>
        <dbReference type="PROSITE" id="PS50878"/>
    </source>
</evidence>
<name>A0AAW1JFU3_POPJA</name>
<keyword evidence="2" id="KW-0695">RNA-directed DNA polymerase</keyword>
<dbReference type="Pfam" id="PF00078">
    <property type="entry name" value="RVT_1"/>
    <property type="match status" value="1"/>
</dbReference>
<evidence type="ECO:0000313" key="2">
    <source>
        <dbReference type="EMBL" id="KAK9702260.1"/>
    </source>
</evidence>
<dbReference type="PANTHER" id="PTHR19446">
    <property type="entry name" value="REVERSE TRANSCRIPTASES"/>
    <property type="match status" value="1"/>
</dbReference>
<gene>
    <name evidence="2" type="ORF">QE152_g30061</name>
</gene>
<protein>
    <submittedName>
        <fullName evidence="2">Reverse transcriptase (RNA-dependent DNA polymerase)</fullName>
    </submittedName>
</protein>
<reference evidence="2 3" key="1">
    <citation type="journal article" date="2024" name="BMC Genomics">
        <title>De novo assembly and annotation of Popillia japonica's genome with initial clues to its potential as an invasive pest.</title>
        <authorList>
            <person name="Cucini C."/>
            <person name="Boschi S."/>
            <person name="Funari R."/>
            <person name="Cardaioli E."/>
            <person name="Iannotti N."/>
            <person name="Marturano G."/>
            <person name="Paoli F."/>
            <person name="Bruttini M."/>
            <person name="Carapelli A."/>
            <person name="Frati F."/>
            <person name="Nardi F."/>
        </authorList>
    </citation>
    <scope>NUCLEOTIDE SEQUENCE [LARGE SCALE GENOMIC DNA]</scope>
    <source>
        <strain evidence="2">DMR45628</strain>
    </source>
</reference>